<keyword evidence="1" id="KW-0472">Membrane</keyword>
<accession>A0ABW4VJK2</accession>
<evidence type="ECO:0000256" key="1">
    <source>
        <dbReference type="SAM" id="Phobius"/>
    </source>
</evidence>
<reference evidence="3" key="1">
    <citation type="journal article" date="2019" name="Int. J. Syst. Evol. Microbiol.">
        <title>The Global Catalogue of Microorganisms (GCM) 10K type strain sequencing project: providing services to taxonomists for standard genome sequencing and annotation.</title>
        <authorList>
            <consortium name="The Broad Institute Genomics Platform"/>
            <consortium name="The Broad Institute Genome Sequencing Center for Infectious Disease"/>
            <person name="Wu L."/>
            <person name="Ma J."/>
        </authorList>
    </citation>
    <scope>NUCLEOTIDE SEQUENCE [LARGE SCALE GENOMIC DNA]</scope>
    <source>
        <strain evidence="3">CGMCC 1.15180</strain>
    </source>
</reference>
<keyword evidence="1" id="KW-1133">Transmembrane helix</keyword>
<evidence type="ECO:0000313" key="2">
    <source>
        <dbReference type="EMBL" id="MFD2034884.1"/>
    </source>
</evidence>
<feature type="transmembrane region" description="Helical" evidence="1">
    <location>
        <begin position="180"/>
        <end position="210"/>
    </location>
</feature>
<sequence>MENYIPLRKRRELGAILSDTFAFSRNNSKQLFSVLVKTCGIPFIVVLVASAYYQYVMLDPDPVSMASNIMIALLALALAGGIFYAMSASTIFSFTHEYEVNRGVVEESTVIDQAKSKFGSMVLLMIICYMMMAFGFIFFVIPGIYFIVPVVLAFPLMIFREKSIGETISESFRLTKGYWWVTFGTILVISIIIGLISFAFSMPSLIYMLIKTVISASQSSIGSPEMPNDFIYMILATIGSAASYVLTVVMHIAIGFVYYDLDEEKNKTGIRQQIDELGS</sequence>
<name>A0ABW4VJK2_9BACT</name>
<evidence type="ECO:0000313" key="3">
    <source>
        <dbReference type="Proteomes" id="UP001597361"/>
    </source>
</evidence>
<evidence type="ECO:0008006" key="4">
    <source>
        <dbReference type="Google" id="ProtNLM"/>
    </source>
</evidence>
<feature type="transmembrane region" description="Helical" evidence="1">
    <location>
        <begin position="34"/>
        <end position="53"/>
    </location>
</feature>
<dbReference type="RefSeq" id="WP_376885441.1">
    <property type="nucleotide sequence ID" value="NZ_JBHUHR010000023.1"/>
</dbReference>
<keyword evidence="1" id="KW-0812">Transmembrane</keyword>
<dbReference type="Proteomes" id="UP001597361">
    <property type="component" value="Unassembled WGS sequence"/>
</dbReference>
<gene>
    <name evidence="2" type="ORF">ACFSKL_08790</name>
</gene>
<dbReference type="EMBL" id="JBHUHR010000023">
    <property type="protein sequence ID" value="MFD2034884.1"/>
    <property type="molecule type" value="Genomic_DNA"/>
</dbReference>
<feature type="transmembrane region" description="Helical" evidence="1">
    <location>
        <begin position="143"/>
        <end position="159"/>
    </location>
</feature>
<feature type="transmembrane region" description="Helical" evidence="1">
    <location>
        <begin position="65"/>
        <end position="86"/>
    </location>
</feature>
<protein>
    <recommendedName>
        <fullName evidence="4">Glycerophosphoryl diester phosphodiesterase membrane domain-containing protein</fullName>
    </recommendedName>
</protein>
<comment type="caution">
    <text evidence="2">The sequence shown here is derived from an EMBL/GenBank/DDBJ whole genome shotgun (WGS) entry which is preliminary data.</text>
</comment>
<keyword evidence="3" id="KW-1185">Reference proteome</keyword>
<organism evidence="2 3">
    <name type="scientific">Belliella marina</name>
    <dbReference type="NCBI Taxonomy" id="1644146"/>
    <lineage>
        <taxon>Bacteria</taxon>
        <taxon>Pseudomonadati</taxon>
        <taxon>Bacteroidota</taxon>
        <taxon>Cytophagia</taxon>
        <taxon>Cytophagales</taxon>
        <taxon>Cyclobacteriaceae</taxon>
        <taxon>Belliella</taxon>
    </lineage>
</organism>
<proteinExistence type="predicted"/>
<feature type="transmembrane region" description="Helical" evidence="1">
    <location>
        <begin position="230"/>
        <end position="259"/>
    </location>
</feature>